<comment type="caution">
    <text evidence="2">The sequence shown here is derived from an EMBL/GenBank/DDBJ whole genome shotgun (WGS) entry which is preliminary data.</text>
</comment>
<keyword evidence="3" id="KW-1185">Reference proteome</keyword>
<dbReference type="InterPro" id="IPR040676">
    <property type="entry name" value="DUF5641"/>
</dbReference>
<gene>
    <name evidence="2" type="primary">AVEN_156785_1</name>
    <name evidence="2" type="ORF">TNIN_441561</name>
</gene>
<dbReference type="PANTHER" id="PTHR47331">
    <property type="entry name" value="PHD-TYPE DOMAIN-CONTAINING PROTEIN"/>
    <property type="match status" value="1"/>
</dbReference>
<evidence type="ECO:0000313" key="2">
    <source>
        <dbReference type="EMBL" id="GFY62088.1"/>
    </source>
</evidence>
<proteinExistence type="predicted"/>
<dbReference type="OrthoDB" id="6433338at2759"/>
<evidence type="ECO:0000259" key="1">
    <source>
        <dbReference type="Pfam" id="PF18701"/>
    </source>
</evidence>
<reference evidence="2" key="1">
    <citation type="submission" date="2020-08" db="EMBL/GenBank/DDBJ databases">
        <title>Multicomponent nature underlies the extraordinary mechanical properties of spider dragline silk.</title>
        <authorList>
            <person name="Kono N."/>
            <person name="Nakamura H."/>
            <person name="Mori M."/>
            <person name="Yoshida Y."/>
            <person name="Ohtoshi R."/>
            <person name="Malay A.D."/>
            <person name="Moran D.A.P."/>
            <person name="Tomita M."/>
            <person name="Numata K."/>
            <person name="Arakawa K."/>
        </authorList>
    </citation>
    <scope>NUCLEOTIDE SEQUENCE</scope>
</reference>
<dbReference type="AlphaFoldDB" id="A0A8X7CAF9"/>
<feature type="domain" description="DUF5641" evidence="1">
    <location>
        <begin position="168"/>
        <end position="198"/>
    </location>
</feature>
<dbReference type="Proteomes" id="UP000886998">
    <property type="component" value="Unassembled WGS sequence"/>
</dbReference>
<dbReference type="EMBL" id="BMAV01014060">
    <property type="protein sequence ID" value="GFY62088.1"/>
    <property type="molecule type" value="Genomic_DNA"/>
</dbReference>
<dbReference type="PANTHER" id="PTHR47331:SF2">
    <property type="match status" value="1"/>
</dbReference>
<protein>
    <submittedName>
        <fullName evidence="2">Integrase catalytic domain-containing protein</fullName>
    </submittedName>
</protein>
<evidence type="ECO:0000313" key="3">
    <source>
        <dbReference type="Proteomes" id="UP000886998"/>
    </source>
</evidence>
<name>A0A8X7CAF9_9ARAC</name>
<sequence length="233" mass="26223">MKKDSSLCFCDKPLNGSQNSHILKKTAEELGLVPVSKRSSAYSLFGGVKTQVKDHGLYEIKLKSPNGKHSLDVQVLDQVLVQILKKVLRRILGRTSINFEELNTILCDVEVVINSRPINCLSKDSGDLTFLTPSMFLQDIQTVGVPDLDQQSWFERSEGWRCCAPWLRQDWPLGQVVVVFPGKDNSVRVVKVKTRMGESVKLSDLGAIYQQEQVLQNKPENLNKNLMCEVNAH</sequence>
<organism evidence="2 3">
    <name type="scientific">Trichonephila inaurata madagascariensis</name>
    <dbReference type="NCBI Taxonomy" id="2747483"/>
    <lineage>
        <taxon>Eukaryota</taxon>
        <taxon>Metazoa</taxon>
        <taxon>Ecdysozoa</taxon>
        <taxon>Arthropoda</taxon>
        <taxon>Chelicerata</taxon>
        <taxon>Arachnida</taxon>
        <taxon>Araneae</taxon>
        <taxon>Araneomorphae</taxon>
        <taxon>Entelegynae</taxon>
        <taxon>Araneoidea</taxon>
        <taxon>Nephilidae</taxon>
        <taxon>Trichonephila</taxon>
        <taxon>Trichonephila inaurata</taxon>
    </lineage>
</organism>
<accession>A0A8X7CAF9</accession>
<dbReference type="Pfam" id="PF18701">
    <property type="entry name" value="DUF5641"/>
    <property type="match status" value="1"/>
</dbReference>